<feature type="region of interest" description="Disordered" evidence="1">
    <location>
        <begin position="61"/>
        <end position="129"/>
    </location>
</feature>
<dbReference type="InterPro" id="IPR039607">
    <property type="entry name" value="VQ_8/17/18/20/21/25"/>
</dbReference>
<reference evidence="4" key="3">
    <citation type="submission" date="2018-08" db="UniProtKB">
        <authorList>
            <consortium name="EnsemblPlants"/>
        </authorList>
    </citation>
    <scope>IDENTIFICATION</scope>
    <source>
        <strain evidence="4">cv. Bd21</strain>
    </source>
</reference>
<dbReference type="EMBL" id="CM000884">
    <property type="protein sequence ID" value="KQJ85171.1"/>
    <property type="molecule type" value="Genomic_DNA"/>
</dbReference>
<dbReference type="Proteomes" id="UP000008810">
    <property type="component" value="Chromosome 5"/>
</dbReference>
<proteinExistence type="predicted"/>
<gene>
    <name evidence="4" type="primary">LOC106865548</name>
    <name evidence="3" type="ORF">BRADI_5g25360v3</name>
</gene>
<dbReference type="STRING" id="15368.I1J336"/>
<feature type="compositionally biased region" description="Pro residues" evidence="1">
    <location>
        <begin position="103"/>
        <end position="114"/>
    </location>
</feature>
<feature type="compositionally biased region" description="Low complexity" evidence="1">
    <location>
        <begin position="75"/>
        <end position="102"/>
    </location>
</feature>
<keyword evidence="5" id="KW-1185">Reference proteome</keyword>
<evidence type="ECO:0000313" key="5">
    <source>
        <dbReference type="Proteomes" id="UP000008810"/>
    </source>
</evidence>
<feature type="compositionally biased region" description="Low complexity" evidence="1">
    <location>
        <begin position="14"/>
        <end position="30"/>
    </location>
</feature>
<evidence type="ECO:0000313" key="3">
    <source>
        <dbReference type="EMBL" id="KQJ85171.1"/>
    </source>
</evidence>
<evidence type="ECO:0000259" key="2">
    <source>
        <dbReference type="Pfam" id="PF05678"/>
    </source>
</evidence>
<accession>I1J336</accession>
<dbReference type="PANTHER" id="PTHR33143">
    <property type="entry name" value="F16F4.1 PROTEIN-RELATED"/>
    <property type="match status" value="1"/>
</dbReference>
<dbReference type="GO" id="GO:0005634">
    <property type="term" value="C:nucleus"/>
    <property type="evidence" value="ECO:0000318"/>
    <property type="project" value="GO_Central"/>
</dbReference>
<reference evidence="3 4" key="1">
    <citation type="journal article" date="2010" name="Nature">
        <title>Genome sequencing and analysis of the model grass Brachypodium distachyon.</title>
        <authorList>
            <consortium name="International Brachypodium Initiative"/>
        </authorList>
    </citation>
    <scope>NUCLEOTIDE SEQUENCE [LARGE SCALE GENOMIC DNA]</scope>
    <source>
        <strain evidence="3">Bd21</strain>
        <strain evidence="4">cv. Bd21</strain>
    </source>
</reference>
<evidence type="ECO:0000256" key="1">
    <source>
        <dbReference type="SAM" id="MobiDB-lite"/>
    </source>
</evidence>
<dbReference type="RefSeq" id="XP_014751210.1">
    <property type="nucleotide sequence ID" value="XM_014895724.2"/>
</dbReference>
<evidence type="ECO:0000313" key="4">
    <source>
        <dbReference type="EnsemblPlants" id="KQJ85171"/>
    </source>
</evidence>
<feature type="region of interest" description="Disordered" evidence="1">
    <location>
        <begin position="1"/>
        <end position="30"/>
    </location>
</feature>
<dbReference type="PANTHER" id="PTHR33143:SF3">
    <property type="entry name" value="VQ MOTIF-CONTAINING PROTEIN 17-RELATED"/>
    <property type="match status" value="1"/>
</dbReference>
<dbReference type="Pfam" id="PF05678">
    <property type="entry name" value="VQ"/>
    <property type="match status" value="1"/>
</dbReference>
<dbReference type="eggNOG" id="ENOG502S3AS">
    <property type="taxonomic scope" value="Eukaryota"/>
</dbReference>
<reference evidence="3" key="2">
    <citation type="submission" date="2017-06" db="EMBL/GenBank/DDBJ databases">
        <title>WGS assembly of Brachypodium distachyon.</title>
        <authorList>
            <consortium name="The International Brachypodium Initiative"/>
            <person name="Lucas S."/>
            <person name="Harmon-Smith M."/>
            <person name="Lail K."/>
            <person name="Tice H."/>
            <person name="Grimwood J."/>
            <person name="Bruce D."/>
            <person name="Barry K."/>
            <person name="Shu S."/>
            <person name="Lindquist E."/>
            <person name="Wang M."/>
            <person name="Pitluck S."/>
            <person name="Vogel J.P."/>
            <person name="Garvin D.F."/>
            <person name="Mockler T.C."/>
            <person name="Schmutz J."/>
            <person name="Rokhsar D."/>
            <person name="Bevan M.W."/>
        </authorList>
    </citation>
    <scope>NUCLEOTIDE SEQUENCE</scope>
    <source>
        <strain evidence="3">Bd21</strain>
    </source>
</reference>
<protein>
    <recommendedName>
        <fullName evidence="2">VQ domain-containing protein</fullName>
    </recommendedName>
</protein>
<dbReference type="GeneID" id="106865548"/>
<dbReference type="AlphaFoldDB" id="I1J336"/>
<sequence>MAPHSPAVKHPSRAPAIAGPRIGKAAAPAPAQAQARKIRIVHVLAPEVIKTDARHFRELVQRLTGMPKGGGGGASSSSSTPASSSESAGESSSSLPAAGGSPDPAPAVVAPPPAETKGEAAASPAEEEGLAARALGEVEAESNDAFFQGLEDFLLNGDEF</sequence>
<dbReference type="EnsemblPlants" id="KQJ85171">
    <property type="protein sequence ID" value="KQJ85171"/>
    <property type="gene ID" value="BRADI_5g25360v3"/>
</dbReference>
<dbReference type="Gramene" id="KQJ85171">
    <property type="protein sequence ID" value="KQJ85171"/>
    <property type="gene ID" value="BRADI_5g25360v3"/>
</dbReference>
<name>I1J336_BRADI</name>
<feature type="domain" description="VQ" evidence="2">
    <location>
        <begin position="45"/>
        <end position="67"/>
    </location>
</feature>
<dbReference type="KEGG" id="bdi:106865548"/>
<dbReference type="HOGENOM" id="CLU_139972_0_0_1"/>
<dbReference type="InterPro" id="IPR008889">
    <property type="entry name" value="VQ"/>
</dbReference>
<organism evidence="3">
    <name type="scientific">Brachypodium distachyon</name>
    <name type="common">Purple false brome</name>
    <name type="synonym">Trachynia distachya</name>
    <dbReference type="NCBI Taxonomy" id="15368"/>
    <lineage>
        <taxon>Eukaryota</taxon>
        <taxon>Viridiplantae</taxon>
        <taxon>Streptophyta</taxon>
        <taxon>Embryophyta</taxon>
        <taxon>Tracheophyta</taxon>
        <taxon>Spermatophyta</taxon>
        <taxon>Magnoliopsida</taxon>
        <taxon>Liliopsida</taxon>
        <taxon>Poales</taxon>
        <taxon>Poaceae</taxon>
        <taxon>BOP clade</taxon>
        <taxon>Pooideae</taxon>
        <taxon>Stipodae</taxon>
        <taxon>Brachypodieae</taxon>
        <taxon>Brachypodium</taxon>
    </lineage>
</organism>